<dbReference type="AlphaFoldDB" id="A0A1M5W2F8"/>
<dbReference type="OrthoDB" id="9760084at2"/>
<dbReference type="GO" id="GO:0016811">
    <property type="term" value="F:hydrolase activity, acting on carbon-nitrogen (but not peptide) bonds, in linear amides"/>
    <property type="evidence" value="ECO:0007669"/>
    <property type="project" value="InterPro"/>
</dbReference>
<keyword evidence="6" id="KW-1185">Reference proteome</keyword>
<evidence type="ECO:0000313" key="6">
    <source>
        <dbReference type="Proteomes" id="UP000184226"/>
    </source>
</evidence>
<dbReference type="Gene3D" id="1.10.1400.10">
    <property type="match status" value="1"/>
</dbReference>
<dbReference type="InterPro" id="IPR043146">
    <property type="entry name" value="Penicillin_amidase_N_B-knob"/>
</dbReference>
<dbReference type="InterPro" id="IPR023343">
    <property type="entry name" value="Penicillin_amidase_dom1"/>
</dbReference>
<keyword evidence="3" id="KW-0378">Hydrolase</keyword>
<sequence>MGRAYALLIGVIVISGCMSRSFNDHDSVAKEVYGSVEIRRTEDGVPHIKADNWVALGYGYGYAQAEDNLCTMAEAFVTYRGERSQYFGPEGRLRTHSTIGELKNIDADFFFKLVDSGEVVNMYRDHQSVEIRQLVAGFAKGFNAYLNGLRSRNNTNAHQACRTAPWLSDISDADIYRRLYAANMAGGTTSFISGIANAQPPSDPALRRDSKLPAPLADLTRRVAGVWLQAGGQSGIGSNGIAFGASATGTDSGLLLGNPHWYWAGPDRFYQAQLTIPGQINVSGVSFLGVPVIMLGFNNAVAWTHTVSAARRFGIFELTLQAGDPTTYLYDGKPMAMTAVPLTVQVLRGDGSLAQVNRTLYRTRFGPVVDLASFSPALKWTEHKAFALRDVNAENFRIFQNFLEWDQARSLDDFIAIQKRLVAMPWVNTLAVGRNDGRAWYADVGAVPNVPDDLAAACATQLGKAFDKGAPGVPFLDGSRSMCNWRTDADAVQAGALPASAMPSLLRRDYVANMNNSYRLANPAAPLGGFAQIFGETGKPLSLRQRLGYLMVRERLAGTDGLGDPGADSASVRAMSLGSQAMSALLLKNRLLTEVCRRPSISVYKDIATGLTFNPAKQVAIGKACEVLRHWNGAATVDAKGAYLWDEIWKRIGKIAGPSLYAVPFNPADPVNTPSGLDARNPDIAQGFGAAILSIEASGRPIDPARGEVLYVDKDGRNIPLFGGCDGPGYFTSACAAWGDEASGDIRDRDLLGNSYMQVVSFDKDGVQAYVMLSHSQSDDPASLRYSNATRRYATRHWTRWRYTEHDIASDSDLSVLRLTVHGLDRQQAGRRP</sequence>
<reference evidence="5 6" key="1">
    <citation type="submission" date="2016-11" db="EMBL/GenBank/DDBJ databases">
        <authorList>
            <person name="Jaros S."/>
            <person name="Januszkiewicz K."/>
            <person name="Wedrychowicz H."/>
        </authorList>
    </citation>
    <scope>NUCLEOTIDE SEQUENCE [LARGE SCALE GENOMIC DNA]</scope>
    <source>
        <strain evidence="5 6">CGMCC 1.10190</strain>
    </source>
</reference>
<dbReference type="Proteomes" id="UP000184226">
    <property type="component" value="Unassembled WGS sequence"/>
</dbReference>
<dbReference type="PROSITE" id="PS51257">
    <property type="entry name" value="PROKAR_LIPOPROTEIN"/>
    <property type="match status" value="1"/>
</dbReference>
<dbReference type="InterPro" id="IPR002692">
    <property type="entry name" value="S45"/>
</dbReference>
<proteinExistence type="inferred from homology"/>
<dbReference type="InterPro" id="IPR029055">
    <property type="entry name" value="Ntn_hydrolases_N"/>
</dbReference>
<evidence type="ECO:0000256" key="2">
    <source>
        <dbReference type="ARBA" id="ARBA00022729"/>
    </source>
</evidence>
<keyword evidence="2" id="KW-0732">Signal</keyword>
<dbReference type="Pfam" id="PF01804">
    <property type="entry name" value="Penicil_amidase"/>
    <property type="match status" value="1"/>
</dbReference>
<gene>
    <name evidence="5" type="ORF">SAMN04488135_10555</name>
</gene>
<dbReference type="GO" id="GO:0017000">
    <property type="term" value="P:antibiotic biosynthetic process"/>
    <property type="evidence" value="ECO:0007669"/>
    <property type="project" value="InterPro"/>
</dbReference>
<dbReference type="STRING" id="658167.SAMN04488135_10555"/>
<evidence type="ECO:0000256" key="4">
    <source>
        <dbReference type="ARBA" id="ARBA00023145"/>
    </source>
</evidence>
<dbReference type="Gene3D" id="2.30.120.10">
    <property type="match status" value="1"/>
</dbReference>
<accession>A0A1M5W2F8</accession>
<name>A0A1M5W2F8_9BURK</name>
<dbReference type="PANTHER" id="PTHR34218:SF3">
    <property type="entry name" value="ACYL-HOMOSERINE LACTONE ACYLASE PVDQ"/>
    <property type="match status" value="1"/>
</dbReference>
<dbReference type="RefSeq" id="WP_143160951.1">
    <property type="nucleotide sequence ID" value="NZ_FQXE01000005.1"/>
</dbReference>
<comment type="similarity">
    <text evidence="1">Belongs to the peptidase S45 family.</text>
</comment>
<dbReference type="InterPro" id="IPR043147">
    <property type="entry name" value="Penicillin_amidase_A-knob"/>
</dbReference>
<evidence type="ECO:0000313" key="5">
    <source>
        <dbReference type="EMBL" id="SHH81627.1"/>
    </source>
</evidence>
<dbReference type="Gene3D" id="1.10.439.10">
    <property type="entry name" value="Penicillin Amidohydrolase, domain 1"/>
    <property type="match status" value="1"/>
</dbReference>
<keyword evidence="4" id="KW-0865">Zymogen</keyword>
<dbReference type="SUPFAM" id="SSF56235">
    <property type="entry name" value="N-terminal nucleophile aminohydrolases (Ntn hydrolases)"/>
    <property type="match status" value="1"/>
</dbReference>
<dbReference type="PANTHER" id="PTHR34218">
    <property type="entry name" value="PEPTIDASE S45 PENICILLIN AMIDASE"/>
    <property type="match status" value="1"/>
</dbReference>
<organism evidence="5 6">
    <name type="scientific">Pollutimonas bauzanensis</name>
    <dbReference type="NCBI Taxonomy" id="658167"/>
    <lineage>
        <taxon>Bacteria</taxon>
        <taxon>Pseudomonadati</taxon>
        <taxon>Pseudomonadota</taxon>
        <taxon>Betaproteobacteria</taxon>
        <taxon>Burkholderiales</taxon>
        <taxon>Alcaligenaceae</taxon>
        <taxon>Pollutimonas</taxon>
    </lineage>
</organism>
<protein>
    <submittedName>
        <fullName evidence="5">Acyl-homoserine-lactone acylase</fullName>
    </submittedName>
</protein>
<dbReference type="EMBL" id="FQXE01000005">
    <property type="protein sequence ID" value="SHH81627.1"/>
    <property type="molecule type" value="Genomic_DNA"/>
</dbReference>
<evidence type="ECO:0000256" key="1">
    <source>
        <dbReference type="ARBA" id="ARBA00006586"/>
    </source>
</evidence>
<evidence type="ECO:0000256" key="3">
    <source>
        <dbReference type="ARBA" id="ARBA00022801"/>
    </source>
</evidence>
<dbReference type="Gene3D" id="3.60.20.10">
    <property type="entry name" value="Glutamine Phosphoribosylpyrophosphate, subunit 1, domain 1"/>
    <property type="match status" value="1"/>
</dbReference>